<proteinExistence type="inferred from homology"/>
<evidence type="ECO:0000259" key="3">
    <source>
        <dbReference type="Pfam" id="PF00501"/>
    </source>
</evidence>
<evidence type="ECO:0000313" key="6">
    <source>
        <dbReference type="Proteomes" id="UP000019484"/>
    </source>
</evidence>
<dbReference type="InterPro" id="IPR020845">
    <property type="entry name" value="AMP-binding_CS"/>
</dbReference>
<dbReference type="InterPro" id="IPR000873">
    <property type="entry name" value="AMP-dep_synth/lig_dom"/>
</dbReference>
<dbReference type="PANTHER" id="PTHR24096:SF149">
    <property type="entry name" value="AMP-BINDING DOMAIN-CONTAINING PROTEIN-RELATED"/>
    <property type="match status" value="1"/>
</dbReference>
<feature type="domain" description="AMP-binding enzyme C-terminal" evidence="4">
    <location>
        <begin position="459"/>
        <end position="541"/>
    </location>
</feature>
<reference evidence="5 6" key="1">
    <citation type="submission" date="2013-03" db="EMBL/GenBank/DDBJ databases">
        <title>The Genome Sequence of Capronia coronata CBS 617.96.</title>
        <authorList>
            <consortium name="The Broad Institute Genomics Platform"/>
            <person name="Cuomo C."/>
            <person name="de Hoog S."/>
            <person name="Gorbushina A."/>
            <person name="Walker B."/>
            <person name="Young S.K."/>
            <person name="Zeng Q."/>
            <person name="Gargeya S."/>
            <person name="Fitzgerald M."/>
            <person name="Haas B."/>
            <person name="Abouelleil A."/>
            <person name="Allen A.W."/>
            <person name="Alvarado L."/>
            <person name="Arachchi H.M."/>
            <person name="Berlin A.M."/>
            <person name="Chapman S.B."/>
            <person name="Gainer-Dewar J."/>
            <person name="Goldberg J."/>
            <person name="Griggs A."/>
            <person name="Gujja S."/>
            <person name="Hansen M."/>
            <person name="Howarth C."/>
            <person name="Imamovic A."/>
            <person name="Ireland A."/>
            <person name="Larimer J."/>
            <person name="McCowan C."/>
            <person name="Murphy C."/>
            <person name="Pearson M."/>
            <person name="Poon T.W."/>
            <person name="Priest M."/>
            <person name="Roberts A."/>
            <person name="Saif S."/>
            <person name="Shea T."/>
            <person name="Sisk P."/>
            <person name="Sykes S."/>
            <person name="Wortman J."/>
            <person name="Nusbaum C."/>
            <person name="Birren B."/>
        </authorList>
    </citation>
    <scope>NUCLEOTIDE SEQUENCE [LARGE SCALE GENOMIC DNA]</scope>
    <source>
        <strain evidence="5 6">CBS 617.96</strain>
    </source>
</reference>
<gene>
    <name evidence="5" type="ORF">A1O1_04891</name>
</gene>
<dbReference type="EMBL" id="AMWN01000004">
    <property type="protein sequence ID" value="EXJ87964.1"/>
    <property type="molecule type" value="Genomic_DNA"/>
</dbReference>
<evidence type="ECO:0000313" key="5">
    <source>
        <dbReference type="EMBL" id="EXJ87964.1"/>
    </source>
</evidence>
<accession>W9Z0A9</accession>
<keyword evidence="2" id="KW-0436">Ligase</keyword>
<dbReference type="InterPro" id="IPR042099">
    <property type="entry name" value="ANL_N_sf"/>
</dbReference>
<evidence type="ECO:0008006" key="7">
    <source>
        <dbReference type="Google" id="ProtNLM"/>
    </source>
</evidence>
<organism evidence="5 6">
    <name type="scientific">Capronia coronata CBS 617.96</name>
    <dbReference type="NCBI Taxonomy" id="1182541"/>
    <lineage>
        <taxon>Eukaryota</taxon>
        <taxon>Fungi</taxon>
        <taxon>Dikarya</taxon>
        <taxon>Ascomycota</taxon>
        <taxon>Pezizomycotina</taxon>
        <taxon>Eurotiomycetes</taxon>
        <taxon>Chaetothyriomycetidae</taxon>
        <taxon>Chaetothyriales</taxon>
        <taxon>Herpotrichiellaceae</taxon>
        <taxon>Capronia</taxon>
    </lineage>
</organism>
<dbReference type="STRING" id="1182541.W9Z0A9"/>
<feature type="domain" description="AMP-dependent synthetase/ligase" evidence="3">
    <location>
        <begin position="27"/>
        <end position="404"/>
    </location>
</feature>
<evidence type="ECO:0000256" key="1">
    <source>
        <dbReference type="ARBA" id="ARBA00006432"/>
    </source>
</evidence>
<dbReference type="AlphaFoldDB" id="W9Z0A9"/>
<protein>
    <recommendedName>
        <fullName evidence="7">4-coumarate-CoA ligase</fullName>
    </recommendedName>
</protein>
<dbReference type="Pfam" id="PF00501">
    <property type="entry name" value="AMP-binding"/>
    <property type="match status" value="1"/>
</dbReference>
<dbReference type="Gene3D" id="3.30.300.30">
    <property type="match status" value="1"/>
</dbReference>
<name>W9Z0A9_9EURO</name>
<keyword evidence="6" id="KW-1185">Reference proteome</keyword>
<dbReference type="PROSITE" id="PS00455">
    <property type="entry name" value="AMP_BINDING"/>
    <property type="match status" value="1"/>
</dbReference>
<evidence type="ECO:0000256" key="2">
    <source>
        <dbReference type="ARBA" id="ARBA00022598"/>
    </source>
</evidence>
<dbReference type="InterPro" id="IPR045851">
    <property type="entry name" value="AMP-bd_C_sf"/>
</dbReference>
<sequence>MPSRVFRSPYPHIQPIDVDLLTFLFSNPKKTPDDKPLYVDAVTGFSRTRGDVLRRTKSLAHGLRELGVEPGDVVAFISPNTIDYAITCYAVLGCGATVSPVNAAYTPGELQAQLETSGARYLIAHSSLLDTAEKAVQFDSSIELIQADGNRNRYQKPTAEFLAANCPPSPLISIEPNEADTRLSFMCFSSGTTGRAKGVMTTHRNMVSNIQQWLIQLPDETTGRSTTVTFLPFSHIYGLTSYVCISMLVGNITVVLPRFEPELYLNTIQTYRPESVSVVPPIMLLLAKHPLVAKYDLSSLKRIVSAAAPLSPELREAVESRLQKLYGTNVLGLQAWGMTETSPLASAVPPTRRDKRHTVGNVTPSMEFRVVDPETRQDVDVEADGSTKPGELWCRGPNVMKGYHRNEEATKSSLVPDEEGNIWLRTGDIGTIDKDGFITLVDRMKEMIKYKGFQVIPSELEGKLLEHPEVEDACVVGHWVEEQATELPVGFIIVTKETRAKGEKAVVEGIHGWLDSRIANHKRLRGGLYIVDSIPKSPSGKILRRELKETLKSHSLGGGSKL</sequence>
<dbReference type="CDD" id="cd05911">
    <property type="entry name" value="Firefly_Luc_like"/>
    <property type="match status" value="1"/>
</dbReference>
<dbReference type="GeneID" id="19159769"/>
<dbReference type="HOGENOM" id="CLU_000022_59_2_1"/>
<comment type="caution">
    <text evidence="5">The sequence shown here is derived from an EMBL/GenBank/DDBJ whole genome shotgun (WGS) entry which is preliminary data.</text>
</comment>
<dbReference type="eggNOG" id="KOG1176">
    <property type="taxonomic scope" value="Eukaryota"/>
</dbReference>
<dbReference type="Proteomes" id="UP000019484">
    <property type="component" value="Unassembled WGS sequence"/>
</dbReference>
<dbReference type="SUPFAM" id="SSF56801">
    <property type="entry name" value="Acetyl-CoA synthetase-like"/>
    <property type="match status" value="1"/>
</dbReference>
<dbReference type="Pfam" id="PF13193">
    <property type="entry name" value="AMP-binding_C"/>
    <property type="match status" value="1"/>
</dbReference>
<evidence type="ECO:0000259" key="4">
    <source>
        <dbReference type="Pfam" id="PF13193"/>
    </source>
</evidence>
<dbReference type="RefSeq" id="XP_007723970.1">
    <property type="nucleotide sequence ID" value="XM_007725780.1"/>
</dbReference>
<dbReference type="Gene3D" id="3.40.50.12780">
    <property type="entry name" value="N-terminal domain of ligase-like"/>
    <property type="match status" value="1"/>
</dbReference>
<dbReference type="GO" id="GO:0016405">
    <property type="term" value="F:CoA-ligase activity"/>
    <property type="evidence" value="ECO:0007669"/>
    <property type="project" value="TreeGrafter"/>
</dbReference>
<dbReference type="InterPro" id="IPR025110">
    <property type="entry name" value="AMP-bd_C"/>
</dbReference>
<dbReference type="OrthoDB" id="1700726at2759"/>
<comment type="similarity">
    <text evidence="1">Belongs to the ATP-dependent AMP-binding enzyme family.</text>
</comment>
<dbReference type="PANTHER" id="PTHR24096">
    <property type="entry name" value="LONG-CHAIN-FATTY-ACID--COA LIGASE"/>
    <property type="match status" value="1"/>
</dbReference>